<accession>A0A6G9XP04</accession>
<feature type="compositionally biased region" description="Basic and acidic residues" evidence="2">
    <location>
        <begin position="196"/>
        <end position="208"/>
    </location>
</feature>
<feature type="compositionally biased region" description="Basic and acidic residues" evidence="2">
    <location>
        <begin position="262"/>
        <end position="271"/>
    </location>
</feature>
<dbReference type="AlphaFoldDB" id="A0A6G9XP04"/>
<evidence type="ECO:0000259" key="3">
    <source>
        <dbReference type="SMART" id="SM00507"/>
    </source>
</evidence>
<dbReference type="Pfam" id="PF02342">
    <property type="entry name" value="TerD"/>
    <property type="match status" value="1"/>
</dbReference>
<organism evidence="4 5">
    <name type="scientific">Nocardia brasiliensis</name>
    <dbReference type="NCBI Taxonomy" id="37326"/>
    <lineage>
        <taxon>Bacteria</taxon>
        <taxon>Bacillati</taxon>
        <taxon>Actinomycetota</taxon>
        <taxon>Actinomycetes</taxon>
        <taxon>Mycobacteriales</taxon>
        <taxon>Nocardiaceae</taxon>
        <taxon>Nocardia</taxon>
    </lineage>
</organism>
<evidence type="ECO:0000256" key="1">
    <source>
        <dbReference type="ARBA" id="ARBA00008775"/>
    </source>
</evidence>
<dbReference type="PANTHER" id="PTHR32097:SF4">
    <property type="entry name" value="GENERAL STRESS PROTEIN 16U"/>
    <property type="match status" value="1"/>
</dbReference>
<dbReference type="PANTHER" id="PTHR32097">
    <property type="entry name" value="CAMP-BINDING PROTEIN 1-RELATED"/>
    <property type="match status" value="1"/>
</dbReference>
<proteinExistence type="inferred from homology"/>
<feature type="compositionally biased region" description="Pro residues" evidence="2">
    <location>
        <begin position="252"/>
        <end position="261"/>
    </location>
</feature>
<evidence type="ECO:0000313" key="5">
    <source>
        <dbReference type="Proteomes" id="UP000501705"/>
    </source>
</evidence>
<dbReference type="Gene3D" id="2.60.60.30">
    <property type="entry name" value="sav2460 like domains"/>
    <property type="match status" value="1"/>
</dbReference>
<dbReference type="GO" id="GO:0008270">
    <property type="term" value="F:zinc ion binding"/>
    <property type="evidence" value="ECO:0007669"/>
    <property type="project" value="InterPro"/>
</dbReference>
<dbReference type="GO" id="GO:0003676">
    <property type="term" value="F:nucleic acid binding"/>
    <property type="evidence" value="ECO:0007669"/>
    <property type="project" value="InterPro"/>
</dbReference>
<dbReference type="CDD" id="cd06974">
    <property type="entry name" value="TerD_like"/>
    <property type="match status" value="1"/>
</dbReference>
<gene>
    <name evidence="4" type="ORF">F5X71_10300</name>
</gene>
<comment type="similarity">
    <text evidence="1">Belongs to the CAPAB/TerDEXZ family.</text>
</comment>
<protein>
    <submittedName>
        <fullName evidence="4">DUF2510 domain-containing protein</fullName>
    </submittedName>
</protein>
<dbReference type="InterPro" id="IPR003615">
    <property type="entry name" value="HNH_nuc"/>
</dbReference>
<dbReference type="Proteomes" id="UP000501705">
    <property type="component" value="Chromosome"/>
</dbReference>
<dbReference type="CDD" id="cd00085">
    <property type="entry name" value="HNHc"/>
    <property type="match status" value="1"/>
</dbReference>
<feature type="domain" description="HNH nuclease" evidence="3">
    <location>
        <begin position="556"/>
        <end position="606"/>
    </location>
</feature>
<evidence type="ECO:0000256" key="2">
    <source>
        <dbReference type="SAM" id="MobiDB-lite"/>
    </source>
</evidence>
<dbReference type="InterPro" id="IPR002711">
    <property type="entry name" value="HNH"/>
</dbReference>
<evidence type="ECO:0000313" key="4">
    <source>
        <dbReference type="EMBL" id="QIS02657.1"/>
    </source>
</evidence>
<dbReference type="Pfam" id="PF10708">
    <property type="entry name" value="DUF2510"/>
    <property type="match status" value="1"/>
</dbReference>
<dbReference type="GO" id="GO:0004519">
    <property type="term" value="F:endonuclease activity"/>
    <property type="evidence" value="ECO:0007669"/>
    <property type="project" value="InterPro"/>
</dbReference>
<reference evidence="4 5" key="1">
    <citation type="journal article" date="2019" name="ACS Chem. Biol.">
        <title>Identification and Mobilization of a Cryptic Antibiotic Biosynthesis Gene Locus from a Human-Pathogenic Nocardia Isolate.</title>
        <authorList>
            <person name="Herisse M."/>
            <person name="Ishida K."/>
            <person name="Porter J.L."/>
            <person name="Howden B."/>
            <person name="Hertweck C."/>
            <person name="Stinear T.P."/>
            <person name="Pidot S.J."/>
        </authorList>
    </citation>
    <scope>NUCLEOTIDE SEQUENCE [LARGE SCALE GENOMIC DNA]</scope>
    <source>
        <strain evidence="4 5">AUSMDU00024985</strain>
    </source>
</reference>
<dbReference type="InterPro" id="IPR003325">
    <property type="entry name" value="TerD"/>
</dbReference>
<feature type="region of interest" description="Disordered" evidence="2">
    <location>
        <begin position="166"/>
        <end position="271"/>
    </location>
</feature>
<feature type="compositionally biased region" description="Low complexity" evidence="2">
    <location>
        <begin position="171"/>
        <end position="181"/>
    </location>
</feature>
<name>A0A6G9XP04_NOCBR</name>
<sequence>MKLSKGANAPVPTSLLAVVVSWQSAHAVDGHALLLDATGTVRSDRDLVFYNAPRHISQAVTIDQEPAPGTARLSVSLPRTEAAVQRIVIGGSVDEGTFADLTGLRLTIHDASGPMTEFAIEDADPVTALMFGEFYRRDEQWRFRAIAQGWSTGLSGLVTEFGVAVDEPADGSRGTGSAAGRRPPREPAVFPAPEQLPRDSARTDRDPARAGLLDAPEQAGRETTESLPSVPDSAVRARNGRPVDLARRPVETAPPAPPPNPERAEWHPDPENSARLRWWDGAEWTSATHPRRPPDERHCARCANPRRRRLFRGPAPCERCAAEIEEFLLHWHSQAWRVLTTHGPRGPEWAALWASLRYQRIDENAGRAALHDAALGYVERLVAFTFADGEVEQGELAAFEHAVEELLLSGPLIEDLRRRMHRGRSLSRLRAGELPVVRTPRLHLDPEEKVHLDLPAIHVRQLARGPRLTEGRLIVSNKKLRFVGDGTGVELPWSRVVSVHTEQNTVVLAATSARGGASFTVNDPDHVAAALEGALRVAKRLILTPGQRDTRSIPQEVKAEVWQRDGGKCVECGDSHYLEFDHIIPLSRGGATSAANLQILCRACNRAKGARI</sequence>
<dbReference type="Gene3D" id="1.10.30.50">
    <property type="match status" value="1"/>
</dbReference>
<dbReference type="InterPro" id="IPR018929">
    <property type="entry name" value="DUF2510"/>
</dbReference>
<dbReference type="SMART" id="SM00507">
    <property type="entry name" value="HNHc"/>
    <property type="match status" value="1"/>
</dbReference>
<dbReference type="InterPro" id="IPR051324">
    <property type="entry name" value="Stress/Tellurium_Resist"/>
</dbReference>
<dbReference type="Pfam" id="PF01844">
    <property type="entry name" value="HNH"/>
    <property type="match status" value="1"/>
</dbReference>
<dbReference type="EMBL" id="CP046171">
    <property type="protein sequence ID" value="QIS02657.1"/>
    <property type="molecule type" value="Genomic_DNA"/>
</dbReference>
<dbReference type="RefSeq" id="WP_167461738.1">
    <property type="nucleotide sequence ID" value="NZ_CP046171.1"/>
</dbReference>